<dbReference type="Gene3D" id="1.10.150.320">
    <property type="entry name" value="Photosystem II 12 kDa extrinsic protein"/>
    <property type="match status" value="1"/>
</dbReference>
<dbReference type="Pfam" id="PF12836">
    <property type="entry name" value="HHH_3"/>
    <property type="match status" value="1"/>
</dbReference>
<dbReference type="AlphaFoldDB" id="A0A1S2LVC1"/>
<comment type="caution">
    <text evidence="3">The sequence shown here is derived from an EMBL/GenBank/DDBJ whole genome shotgun (WGS) entry which is preliminary data.</text>
</comment>
<dbReference type="SUPFAM" id="SSF56281">
    <property type="entry name" value="Metallo-hydrolase/oxidoreductase"/>
    <property type="match status" value="1"/>
</dbReference>
<protein>
    <recommendedName>
        <fullName evidence="2">Metallo-beta-lactamase domain-containing protein</fullName>
    </recommendedName>
</protein>
<evidence type="ECO:0000313" key="4">
    <source>
        <dbReference type="Proteomes" id="UP000180098"/>
    </source>
</evidence>
<dbReference type="InterPro" id="IPR052159">
    <property type="entry name" value="Competence_DNA_uptake"/>
</dbReference>
<feature type="compositionally biased region" description="Basic and acidic residues" evidence="1">
    <location>
        <begin position="20"/>
        <end position="51"/>
    </location>
</feature>
<dbReference type="PANTHER" id="PTHR30619:SF7">
    <property type="entry name" value="BETA-LACTAMASE DOMAIN PROTEIN"/>
    <property type="match status" value="1"/>
</dbReference>
<dbReference type="SMART" id="SM00849">
    <property type="entry name" value="Lactamase_B"/>
    <property type="match status" value="1"/>
</dbReference>
<feature type="compositionally biased region" description="Basic and acidic residues" evidence="1">
    <location>
        <begin position="307"/>
        <end position="316"/>
    </location>
</feature>
<evidence type="ECO:0000313" key="3">
    <source>
        <dbReference type="EMBL" id="OIJ16284.1"/>
    </source>
</evidence>
<accession>A0A1S2LVC1</accession>
<evidence type="ECO:0000259" key="2">
    <source>
        <dbReference type="SMART" id="SM00849"/>
    </source>
</evidence>
<organism evidence="3 4">
    <name type="scientific">Anaerobacillus arseniciselenatis</name>
    <dbReference type="NCBI Taxonomy" id="85682"/>
    <lineage>
        <taxon>Bacteria</taxon>
        <taxon>Bacillati</taxon>
        <taxon>Bacillota</taxon>
        <taxon>Bacilli</taxon>
        <taxon>Bacillales</taxon>
        <taxon>Bacillaceae</taxon>
        <taxon>Anaerobacillus</taxon>
    </lineage>
</organism>
<name>A0A1S2LVC1_9BACI</name>
<dbReference type="Proteomes" id="UP000180098">
    <property type="component" value="Unassembled WGS sequence"/>
</dbReference>
<dbReference type="SUPFAM" id="SSF81585">
    <property type="entry name" value="PsbU/PolX domain-like"/>
    <property type="match status" value="1"/>
</dbReference>
<dbReference type="CDD" id="cd07731">
    <property type="entry name" value="ComA-like_MBL-fold"/>
    <property type="match status" value="1"/>
</dbReference>
<sequence>MEESHDEAQIIDEGVGTSVNEEKNQQRDETISENKSEKEESNGKKETSRNETIDGGAYIHFIDVGQGDATLLQGPDFTILIDAGRHDRNDVVPYLQNIGITKFDLVVGTHPHADHIGQLDKVLEAFPVQEVWMSGSTHTTRTFERVINAIIEHEVDYYEPRSGDEFQIGSLFINVINPVTLSGDLHEDSISLVATFGEVSFLFTGDAEKQTEEAMLQRNELVEADIFQLGHHGSSTSNIEKFLRAVDPDITIYSAGADNSYGHPHREVIERLYMMDIPVYGTVSNGTIIITTDGKTYTVDPEAVTLPKEENDHVTNSEDEEEKSPLTSGECIDINNASLEQLQNITQIGEERAKQLIELRPFSSINELTRINGIGSGRLREIKAEGKACVG</sequence>
<dbReference type="InterPro" id="IPR036866">
    <property type="entry name" value="RibonucZ/Hydroxyglut_hydro"/>
</dbReference>
<feature type="region of interest" description="Disordered" evidence="1">
    <location>
        <begin position="1"/>
        <end position="51"/>
    </location>
</feature>
<keyword evidence="4" id="KW-1185">Reference proteome</keyword>
<reference evidence="3 4" key="1">
    <citation type="submission" date="2016-10" db="EMBL/GenBank/DDBJ databases">
        <title>Draft genome sequences of four alkaliphilic bacteria belonging to the Anaerobacillus genus.</title>
        <authorList>
            <person name="Bassil N.M."/>
            <person name="Lloyd J.R."/>
        </authorList>
    </citation>
    <scope>NUCLEOTIDE SEQUENCE [LARGE SCALE GENOMIC DNA]</scope>
    <source>
        <strain evidence="3 4">DSM 15340</strain>
    </source>
</reference>
<dbReference type="Pfam" id="PF00753">
    <property type="entry name" value="Lactamase_B"/>
    <property type="match status" value="1"/>
</dbReference>
<dbReference type="PANTHER" id="PTHR30619">
    <property type="entry name" value="DNA INTERNALIZATION/COMPETENCE PROTEIN COMEC/REC2"/>
    <property type="match status" value="1"/>
</dbReference>
<gene>
    <name evidence="3" type="ORF">BKP35_01800</name>
</gene>
<feature type="domain" description="Metallo-beta-lactamase" evidence="2">
    <location>
        <begin position="66"/>
        <end position="256"/>
    </location>
</feature>
<dbReference type="InterPro" id="IPR001279">
    <property type="entry name" value="Metallo-B-lactamas"/>
</dbReference>
<dbReference type="EMBL" id="MLQQ01000001">
    <property type="protein sequence ID" value="OIJ16284.1"/>
    <property type="molecule type" value="Genomic_DNA"/>
</dbReference>
<dbReference type="Gene3D" id="3.60.15.10">
    <property type="entry name" value="Ribonuclease Z/Hydroxyacylglutathione hydrolase-like"/>
    <property type="match status" value="1"/>
</dbReference>
<dbReference type="InterPro" id="IPR035681">
    <property type="entry name" value="ComA-like_MBL"/>
</dbReference>
<proteinExistence type="predicted"/>
<evidence type="ECO:0000256" key="1">
    <source>
        <dbReference type="SAM" id="MobiDB-lite"/>
    </source>
</evidence>
<feature type="region of interest" description="Disordered" evidence="1">
    <location>
        <begin position="307"/>
        <end position="328"/>
    </location>
</feature>